<keyword evidence="1" id="KW-0732">Signal</keyword>
<feature type="signal peptide" evidence="1">
    <location>
        <begin position="1"/>
        <end position="27"/>
    </location>
</feature>
<gene>
    <name evidence="3" type="ORF">ACFQ5X_39480</name>
</gene>
<comment type="caution">
    <text evidence="3">The sequence shown here is derived from an EMBL/GenBank/DDBJ whole genome shotgun (WGS) entry which is preliminary data.</text>
</comment>
<evidence type="ECO:0000256" key="1">
    <source>
        <dbReference type="SAM" id="SignalP"/>
    </source>
</evidence>
<dbReference type="SUPFAM" id="SSF50370">
    <property type="entry name" value="Ricin B-like lectins"/>
    <property type="match status" value="1"/>
</dbReference>
<name>A0ABW3XRR0_9ACTN</name>
<organism evidence="3 4">
    <name type="scientific">Streptomyces kaempferi</name>
    <dbReference type="NCBI Taxonomy" id="333725"/>
    <lineage>
        <taxon>Bacteria</taxon>
        <taxon>Bacillati</taxon>
        <taxon>Actinomycetota</taxon>
        <taxon>Actinomycetes</taxon>
        <taxon>Kitasatosporales</taxon>
        <taxon>Streptomycetaceae</taxon>
        <taxon>Streptomyces</taxon>
    </lineage>
</organism>
<protein>
    <submittedName>
        <fullName evidence="3">RICIN domain-containing protein</fullName>
    </submittedName>
</protein>
<dbReference type="Proteomes" id="UP001597058">
    <property type="component" value="Unassembled WGS sequence"/>
</dbReference>
<dbReference type="CDD" id="cd00161">
    <property type="entry name" value="beta-trefoil_Ricin-like"/>
    <property type="match status" value="1"/>
</dbReference>
<dbReference type="InterPro" id="IPR035992">
    <property type="entry name" value="Ricin_B-like_lectins"/>
</dbReference>
<dbReference type="PROSITE" id="PS50231">
    <property type="entry name" value="RICIN_B_LECTIN"/>
    <property type="match status" value="1"/>
</dbReference>
<keyword evidence="4" id="KW-1185">Reference proteome</keyword>
<evidence type="ECO:0000259" key="2">
    <source>
        <dbReference type="SMART" id="SM00458"/>
    </source>
</evidence>
<evidence type="ECO:0000313" key="4">
    <source>
        <dbReference type="Proteomes" id="UP001597058"/>
    </source>
</evidence>
<sequence length="178" mass="18471">MREAIRGLVIAGAVAAAAAATVAPATAVTAAATTAKPAAVRSAAAYTNVRLEKVWGPTGRCLSMKGSTGTGAQLTLQKCNADSTQKWTLKGNSSGVYTIKNKKSGKCLGIRSSAAGTRVTQHPCNASAKSQQWVLGSSRIISKQANKVITAKSSDANTYPVIDKYSSAKRKQQEWGLS</sequence>
<dbReference type="SMART" id="SM00458">
    <property type="entry name" value="RICIN"/>
    <property type="match status" value="1"/>
</dbReference>
<feature type="chain" id="PRO_5045615304" evidence="1">
    <location>
        <begin position="28"/>
        <end position="178"/>
    </location>
</feature>
<dbReference type="Gene3D" id="2.80.10.50">
    <property type="match status" value="1"/>
</dbReference>
<evidence type="ECO:0000313" key="3">
    <source>
        <dbReference type="EMBL" id="MFD1311870.1"/>
    </source>
</evidence>
<dbReference type="Pfam" id="PF00652">
    <property type="entry name" value="Ricin_B_lectin"/>
    <property type="match status" value="1"/>
</dbReference>
<accession>A0ABW3XRR0</accession>
<reference evidence="4" key="1">
    <citation type="journal article" date="2019" name="Int. J. Syst. Evol. Microbiol.">
        <title>The Global Catalogue of Microorganisms (GCM) 10K type strain sequencing project: providing services to taxonomists for standard genome sequencing and annotation.</title>
        <authorList>
            <consortium name="The Broad Institute Genomics Platform"/>
            <consortium name="The Broad Institute Genome Sequencing Center for Infectious Disease"/>
            <person name="Wu L."/>
            <person name="Ma J."/>
        </authorList>
    </citation>
    <scope>NUCLEOTIDE SEQUENCE [LARGE SCALE GENOMIC DNA]</scope>
    <source>
        <strain evidence="4">CGMCC 4.7020</strain>
    </source>
</reference>
<proteinExistence type="predicted"/>
<feature type="domain" description="Ricin B lectin" evidence="2">
    <location>
        <begin position="47"/>
        <end position="178"/>
    </location>
</feature>
<dbReference type="RefSeq" id="WP_168529494.1">
    <property type="nucleotide sequence ID" value="NZ_JBHSKH010000099.1"/>
</dbReference>
<dbReference type="InterPro" id="IPR000772">
    <property type="entry name" value="Ricin_B_lectin"/>
</dbReference>
<dbReference type="EMBL" id="JBHTMM010000093">
    <property type="protein sequence ID" value="MFD1311870.1"/>
    <property type="molecule type" value="Genomic_DNA"/>
</dbReference>